<dbReference type="GO" id="GO:0016491">
    <property type="term" value="F:oxidoreductase activity"/>
    <property type="evidence" value="ECO:0007669"/>
    <property type="project" value="UniProtKB-KW"/>
</dbReference>
<dbReference type="Gene3D" id="3.40.50.720">
    <property type="entry name" value="NAD(P)-binding Rossmann-like Domain"/>
    <property type="match status" value="1"/>
</dbReference>
<gene>
    <name evidence="3" type="ORF">J0I24_09300</name>
</gene>
<comment type="caution">
    <text evidence="3">The sequence shown here is derived from an EMBL/GenBank/DDBJ whole genome shotgun (WGS) entry which is preliminary data.</text>
</comment>
<reference evidence="3" key="1">
    <citation type="submission" date="2021-02" db="EMBL/GenBank/DDBJ databases">
        <title>Thiocyanate and organic carbon inputs drive convergent selection for specific autotrophic Afipia and Thiobacillus strains within complex microbiomes.</title>
        <authorList>
            <person name="Huddy R.J."/>
            <person name="Sachdeva R."/>
            <person name="Kadzinga F."/>
            <person name="Kantor R.S."/>
            <person name="Harrison S.T.L."/>
            <person name="Banfield J.F."/>
        </authorList>
    </citation>
    <scope>NUCLEOTIDE SEQUENCE</scope>
    <source>
        <strain evidence="3">SCN18_13_7_16_R3_B_64_19</strain>
    </source>
</reference>
<evidence type="ECO:0000313" key="3">
    <source>
        <dbReference type="EMBL" id="MBN8744489.1"/>
    </source>
</evidence>
<dbReference type="InterPro" id="IPR002347">
    <property type="entry name" value="SDR_fam"/>
</dbReference>
<dbReference type="RefSeq" id="WP_276730348.1">
    <property type="nucleotide sequence ID" value="NZ_JAFKMR010000018.1"/>
</dbReference>
<sequence>MTMPLNPRITGWKERRVWVIGASTGIGRATAVALLQRGARVAVSARNAQALQQIDGALPLPLDATDAQALRAAMQSLQRDWGGLDLLLYCAGTYRPMRATEFDLASALQHDDVNYRGALHALDAALPVLNAQRAGHIALVSSVAGFGGLPQALAYGPTKAALINLAETLYLDLHPLGIGVHVINPGFVETPLTAQNTFAMPALITPEQAAAAILAGLEAGRFDIHFPRRFTLWLKLLRLLPRGLYFRIVSRFTGL</sequence>
<organism evidence="3 4">
    <name type="scientific">Thiomonas arsenitoxydans (strain DSM 22701 / CIP 110005 / 3As)</name>
    <dbReference type="NCBI Taxonomy" id="426114"/>
    <lineage>
        <taxon>Bacteria</taxon>
        <taxon>Pseudomonadati</taxon>
        <taxon>Pseudomonadota</taxon>
        <taxon>Betaproteobacteria</taxon>
        <taxon>Burkholderiales</taxon>
        <taxon>Thiomonas</taxon>
    </lineage>
</organism>
<dbReference type="SUPFAM" id="SSF51735">
    <property type="entry name" value="NAD(P)-binding Rossmann-fold domains"/>
    <property type="match status" value="1"/>
</dbReference>
<accession>A0A8I1SXD1</accession>
<name>A0A8I1SXD1_THIA3</name>
<evidence type="ECO:0000256" key="2">
    <source>
        <dbReference type="ARBA" id="ARBA00023002"/>
    </source>
</evidence>
<dbReference type="Proteomes" id="UP000664800">
    <property type="component" value="Unassembled WGS sequence"/>
</dbReference>
<dbReference type="InterPro" id="IPR036291">
    <property type="entry name" value="NAD(P)-bd_dom_sf"/>
</dbReference>
<protein>
    <submittedName>
        <fullName evidence="3">SDR family NAD(P)-dependent oxidoreductase</fullName>
    </submittedName>
</protein>
<proteinExistence type="inferred from homology"/>
<dbReference type="Pfam" id="PF00106">
    <property type="entry name" value="adh_short"/>
    <property type="match status" value="1"/>
</dbReference>
<dbReference type="PANTHER" id="PTHR44196:SF1">
    <property type="entry name" value="DEHYDROGENASE_REDUCTASE SDR FAMILY MEMBER 7B"/>
    <property type="match status" value="1"/>
</dbReference>
<dbReference type="PRINTS" id="PR00081">
    <property type="entry name" value="GDHRDH"/>
</dbReference>
<keyword evidence="2" id="KW-0560">Oxidoreductase</keyword>
<evidence type="ECO:0000256" key="1">
    <source>
        <dbReference type="ARBA" id="ARBA00006484"/>
    </source>
</evidence>
<dbReference type="EMBL" id="JAFKMR010000018">
    <property type="protein sequence ID" value="MBN8744489.1"/>
    <property type="molecule type" value="Genomic_DNA"/>
</dbReference>
<dbReference type="PANTHER" id="PTHR44196">
    <property type="entry name" value="DEHYDROGENASE/REDUCTASE SDR FAMILY MEMBER 7B"/>
    <property type="match status" value="1"/>
</dbReference>
<evidence type="ECO:0000313" key="4">
    <source>
        <dbReference type="Proteomes" id="UP000664800"/>
    </source>
</evidence>
<dbReference type="GO" id="GO:0016020">
    <property type="term" value="C:membrane"/>
    <property type="evidence" value="ECO:0007669"/>
    <property type="project" value="TreeGrafter"/>
</dbReference>
<dbReference type="AlphaFoldDB" id="A0A8I1SXD1"/>
<comment type="similarity">
    <text evidence="1">Belongs to the short-chain dehydrogenases/reductases (SDR) family.</text>
</comment>